<evidence type="ECO:0000256" key="1">
    <source>
        <dbReference type="SAM" id="MobiDB-lite"/>
    </source>
</evidence>
<dbReference type="CDD" id="cd13220">
    <property type="entry name" value="PH-GRAM_GRAMDC"/>
    <property type="match status" value="1"/>
</dbReference>
<reference evidence="4" key="1">
    <citation type="submission" date="2019-08" db="EMBL/GenBank/DDBJ databases">
        <title>The genome of the North American firefly Photinus pyralis.</title>
        <authorList>
            <consortium name="Photinus pyralis genome working group"/>
            <person name="Fallon T.R."/>
            <person name="Sander Lower S.E."/>
            <person name="Weng J.-K."/>
        </authorList>
    </citation>
    <scope>NUCLEOTIDE SEQUENCE</scope>
    <source>
        <strain evidence="4">TRF0915ILg1</strain>
        <tissue evidence="4">Whole body</tissue>
    </source>
</reference>
<dbReference type="InterPro" id="IPR011993">
    <property type="entry name" value="PH-like_dom_sf"/>
</dbReference>
<feature type="compositionally biased region" description="Polar residues" evidence="1">
    <location>
        <begin position="229"/>
        <end position="242"/>
    </location>
</feature>
<proteinExistence type="predicted"/>
<dbReference type="GO" id="GO:0032934">
    <property type="term" value="F:sterol binding"/>
    <property type="evidence" value="ECO:0007669"/>
    <property type="project" value="TreeGrafter"/>
</dbReference>
<comment type="caution">
    <text evidence="4">The sequence shown here is derived from an EMBL/GenBank/DDBJ whole genome shotgun (WGS) entry which is preliminary data.</text>
</comment>
<keyword evidence="2" id="KW-1133">Transmembrane helix</keyword>
<evidence type="ECO:0000313" key="5">
    <source>
        <dbReference type="Proteomes" id="UP000801492"/>
    </source>
</evidence>
<dbReference type="EMBL" id="VTPC01005782">
    <property type="protein sequence ID" value="KAF2895595.1"/>
    <property type="molecule type" value="Genomic_DNA"/>
</dbReference>
<gene>
    <name evidence="4" type="ORF">ILUMI_10580</name>
</gene>
<keyword evidence="5" id="KW-1185">Reference proteome</keyword>
<keyword evidence="2" id="KW-0472">Membrane</keyword>
<feature type="transmembrane region" description="Helical" evidence="2">
    <location>
        <begin position="295"/>
        <end position="316"/>
    </location>
</feature>
<protein>
    <recommendedName>
        <fullName evidence="3">GRAM domain-containing protein</fullName>
    </recommendedName>
</protein>
<dbReference type="GO" id="GO:0140268">
    <property type="term" value="C:endoplasmic reticulum-plasma membrane contact site"/>
    <property type="evidence" value="ECO:0007669"/>
    <property type="project" value="TreeGrafter"/>
</dbReference>
<dbReference type="Proteomes" id="UP000801492">
    <property type="component" value="Unassembled WGS sequence"/>
</dbReference>
<feature type="domain" description="GRAM" evidence="3">
    <location>
        <begin position="86"/>
        <end position="153"/>
    </location>
</feature>
<dbReference type="InterPro" id="IPR051482">
    <property type="entry name" value="Cholesterol_transport"/>
</dbReference>
<keyword evidence="2" id="KW-0812">Transmembrane</keyword>
<dbReference type="GO" id="GO:0032366">
    <property type="term" value="P:intracellular sterol transport"/>
    <property type="evidence" value="ECO:0007669"/>
    <property type="project" value="TreeGrafter"/>
</dbReference>
<name>A0A8K0CXM8_IGNLU</name>
<sequence>MAAIAQKLTIVKKLPVKMPTVTYTKTNEVESSSLSSSCEEIYEGALKQLSSSTPAMTAQARSPEPPSPKAIAKEDKLPTTSKARQKKFHRHFPAVDLEEKVLNYYSCALIGDILLQGHLYITKNYFAFYSNVFGYVTKLLIPLLSVEKITKEKTARIIPNAVGIATTEDKHVFGSLISRDNTYRLMNKVWDAARNNALPVETELLATNAPSECSDSSKSSESDNDLTAPDTTSGVTEPVENNTRIRRIPPITPARVLNSEHSSKAASDVEGKSNGLSITLRRSYLKLTNLPTQTLVLYASTLLLLLLFFSAAVLLYRIGKVQQKYILALQDNHVISTSEDVYGELLQWQAQLHTKSAGAVHNFLDSNLDQIAKVRQSLEALSTLLTVSQNSNNNNSANNNNNHNTAAEHIQPPETS</sequence>
<organism evidence="4 5">
    <name type="scientific">Ignelater luminosus</name>
    <name type="common">Cucubano</name>
    <name type="synonym">Pyrophorus luminosus</name>
    <dbReference type="NCBI Taxonomy" id="2038154"/>
    <lineage>
        <taxon>Eukaryota</taxon>
        <taxon>Metazoa</taxon>
        <taxon>Ecdysozoa</taxon>
        <taxon>Arthropoda</taxon>
        <taxon>Hexapoda</taxon>
        <taxon>Insecta</taxon>
        <taxon>Pterygota</taxon>
        <taxon>Neoptera</taxon>
        <taxon>Endopterygota</taxon>
        <taxon>Coleoptera</taxon>
        <taxon>Polyphaga</taxon>
        <taxon>Elateriformia</taxon>
        <taxon>Elateroidea</taxon>
        <taxon>Elateridae</taxon>
        <taxon>Agrypninae</taxon>
        <taxon>Pyrophorini</taxon>
        <taxon>Ignelater</taxon>
    </lineage>
</organism>
<feature type="region of interest" description="Disordered" evidence="1">
    <location>
        <begin position="389"/>
        <end position="416"/>
    </location>
</feature>
<dbReference type="AlphaFoldDB" id="A0A8K0CXM8"/>
<dbReference type="PANTHER" id="PTHR23319:SF13">
    <property type="entry name" value="GRAM DOMAIN-CONTAINING PROTEIN"/>
    <property type="match status" value="1"/>
</dbReference>
<dbReference type="GO" id="GO:0005789">
    <property type="term" value="C:endoplasmic reticulum membrane"/>
    <property type="evidence" value="ECO:0007669"/>
    <property type="project" value="TreeGrafter"/>
</dbReference>
<dbReference type="GO" id="GO:0120015">
    <property type="term" value="F:sterol transfer activity"/>
    <property type="evidence" value="ECO:0007669"/>
    <property type="project" value="TreeGrafter"/>
</dbReference>
<feature type="region of interest" description="Disordered" evidence="1">
    <location>
        <begin position="208"/>
        <end position="270"/>
    </location>
</feature>
<dbReference type="PANTHER" id="PTHR23319">
    <property type="entry name" value="GRAM DOMAIN CONTAINING 1B, ISOFORM E"/>
    <property type="match status" value="1"/>
</dbReference>
<dbReference type="GO" id="GO:0005886">
    <property type="term" value="C:plasma membrane"/>
    <property type="evidence" value="ECO:0007669"/>
    <property type="project" value="TreeGrafter"/>
</dbReference>
<feature type="compositionally biased region" description="Low complexity" evidence="1">
    <location>
        <begin position="390"/>
        <end position="404"/>
    </location>
</feature>
<dbReference type="Gene3D" id="2.30.29.30">
    <property type="entry name" value="Pleckstrin-homology domain (PH domain)/Phosphotyrosine-binding domain (PTB)"/>
    <property type="match status" value="1"/>
</dbReference>
<evidence type="ECO:0000313" key="4">
    <source>
        <dbReference type="EMBL" id="KAF2895595.1"/>
    </source>
</evidence>
<feature type="compositionally biased region" description="Basic and acidic residues" evidence="1">
    <location>
        <begin position="261"/>
        <end position="270"/>
    </location>
</feature>
<accession>A0A8K0CXM8</accession>
<feature type="region of interest" description="Disordered" evidence="1">
    <location>
        <begin position="53"/>
        <end position="83"/>
    </location>
</feature>
<dbReference type="InterPro" id="IPR004182">
    <property type="entry name" value="GRAM"/>
</dbReference>
<dbReference type="OrthoDB" id="74360at2759"/>
<evidence type="ECO:0000259" key="3">
    <source>
        <dbReference type="SMART" id="SM00568"/>
    </source>
</evidence>
<evidence type="ECO:0000256" key="2">
    <source>
        <dbReference type="SAM" id="Phobius"/>
    </source>
</evidence>
<dbReference type="Pfam" id="PF02893">
    <property type="entry name" value="GRAM"/>
    <property type="match status" value="1"/>
</dbReference>
<dbReference type="SMART" id="SM00568">
    <property type="entry name" value="GRAM"/>
    <property type="match status" value="1"/>
</dbReference>